<dbReference type="AlphaFoldDB" id="A0A7X1E4F1"/>
<name>A0A7X1E4F1_9BACT</name>
<evidence type="ECO:0000259" key="2">
    <source>
        <dbReference type="Pfam" id="PF08532"/>
    </source>
</evidence>
<dbReference type="GO" id="GO:0004565">
    <property type="term" value="F:beta-galactosidase activity"/>
    <property type="evidence" value="ECO:0007669"/>
    <property type="project" value="InterPro"/>
</dbReference>
<keyword evidence="4" id="KW-1185">Reference proteome</keyword>
<keyword evidence="1" id="KW-0472">Membrane</keyword>
<dbReference type="EMBL" id="JACHVA010000023">
    <property type="protein sequence ID" value="MBC2600547.1"/>
    <property type="molecule type" value="Genomic_DNA"/>
</dbReference>
<feature type="domain" description="Beta-galactosidase trimerisation" evidence="2">
    <location>
        <begin position="77"/>
        <end position="169"/>
    </location>
</feature>
<keyword evidence="1" id="KW-0812">Transmembrane</keyword>
<keyword evidence="1" id="KW-1133">Transmembrane helix</keyword>
<protein>
    <submittedName>
        <fullName evidence="3">Beta-galactosidase trimerization domain-containing protein</fullName>
    </submittedName>
</protein>
<dbReference type="InterPro" id="IPR013738">
    <property type="entry name" value="Beta_galactosidase_Trimer"/>
</dbReference>
<evidence type="ECO:0000313" key="3">
    <source>
        <dbReference type="EMBL" id="MBC2600547.1"/>
    </source>
</evidence>
<sequence length="604" mass="68525">MTAPRRTSDLIPSQAGFKGTFLAGILILGFCVWNYWYLILETNDRVPTDLEVVIPQLAEVQLYENEIRVGVYDSAATRMHYRQMRFDYGSVLSSWKDFLENMGLAYDPFLKIENISDYDIVILPFTACLSDYEARVIKEYVGNGGRLFMTGTVGSRFEDGDWRDEPVFGDIVGARFVGNANPSPKGPARLSLNRDLPVSLRWTPRRSLVIPSYNEVLVIRPIGSRMNIVAKAPYYRRDETYDELVAICYGPYLKGEIVWSGVRIAAAPSGDETAERAFRELFVNMMVWLADRPRVTTSTWPEKKKGALGLVVEFPEKSPLRLLSKIQKTEQPIGVLVSPQQANQLVDLPGVDQLDVEWILHLDPAFLKSNEFEEMGAKLRSLKARVEKTLNTTLSGVMVDGMRPRDMASIALDAGFVYLLSPPTDGIEEYPEIFASVRRKGPFEAPEVLSLAPFREKLPEQISPTDCFFVVLPAEDFLELKTPLKFTGLDDQKELWKAFPREIVNWRSDRNSVVMDEEFLPNDRLRLRISNGSYTEFHQFPFSIGFGGSIEKVLIWPKAVGQPPPDLVSKKNGDWHFSIDRFRPGMTLEFIFTPLKEGETPSNF</sequence>
<dbReference type="Pfam" id="PF08532">
    <property type="entry name" value="Glyco_hydro_42M"/>
    <property type="match status" value="1"/>
</dbReference>
<feature type="transmembrane region" description="Helical" evidence="1">
    <location>
        <begin position="21"/>
        <end position="38"/>
    </location>
</feature>
<dbReference type="Gene3D" id="3.40.50.880">
    <property type="match status" value="1"/>
</dbReference>
<dbReference type="GO" id="GO:0005975">
    <property type="term" value="P:carbohydrate metabolic process"/>
    <property type="evidence" value="ECO:0007669"/>
    <property type="project" value="InterPro"/>
</dbReference>
<accession>A0A7X1E4F1</accession>
<evidence type="ECO:0000256" key="1">
    <source>
        <dbReference type="SAM" id="Phobius"/>
    </source>
</evidence>
<dbReference type="Proteomes" id="UP000525652">
    <property type="component" value="Unassembled WGS sequence"/>
</dbReference>
<reference evidence="3 4" key="1">
    <citation type="submission" date="2020-07" db="EMBL/GenBank/DDBJ databases">
        <authorList>
            <person name="Feng X."/>
        </authorList>
    </citation>
    <scope>NUCLEOTIDE SEQUENCE [LARGE SCALE GENOMIC DNA]</scope>
    <source>
        <strain evidence="3 4">JCM14086</strain>
    </source>
</reference>
<dbReference type="CDD" id="cd03143">
    <property type="entry name" value="A4_beta-galactosidase_middle_domain"/>
    <property type="match status" value="1"/>
</dbReference>
<proteinExistence type="predicted"/>
<evidence type="ECO:0000313" key="4">
    <source>
        <dbReference type="Proteomes" id="UP000525652"/>
    </source>
</evidence>
<gene>
    <name evidence="3" type="ORF">H5P30_01995</name>
</gene>
<dbReference type="InterPro" id="IPR029062">
    <property type="entry name" value="Class_I_gatase-like"/>
</dbReference>
<comment type="caution">
    <text evidence="3">The sequence shown here is derived from an EMBL/GenBank/DDBJ whole genome shotgun (WGS) entry which is preliminary data.</text>
</comment>
<organism evidence="3 4">
    <name type="scientific">Puniceicoccus vermicola</name>
    <dbReference type="NCBI Taxonomy" id="388746"/>
    <lineage>
        <taxon>Bacteria</taxon>
        <taxon>Pseudomonadati</taxon>
        <taxon>Verrucomicrobiota</taxon>
        <taxon>Opitutia</taxon>
        <taxon>Puniceicoccales</taxon>
        <taxon>Puniceicoccaceae</taxon>
        <taxon>Puniceicoccus</taxon>
    </lineage>
</organism>
<dbReference type="SUPFAM" id="SSF52317">
    <property type="entry name" value="Class I glutamine amidotransferase-like"/>
    <property type="match status" value="1"/>
</dbReference>